<name>A0A8J5QVY5_9HYME</name>
<comment type="similarity">
    <text evidence="1">Belongs to the arrestin family.</text>
</comment>
<dbReference type="GO" id="GO:0007165">
    <property type="term" value="P:signal transduction"/>
    <property type="evidence" value="ECO:0007669"/>
    <property type="project" value="InterPro"/>
</dbReference>
<dbReference type="InterPro" id="IPR011022">
    <property type="entry name" value="Arrestin_C-like"/>
</dbReference>
<reference evidence="3" key="2">
    <citation type="submission" date="2021-04" db="EMBL/GenBank/DDBJ databases">
        <title>Genome-wide patterns of bracovirus chromosomal integration into multiple host tissues during parasitism.</title>
        <authorList>
            <person name="Chebbi M.A.C."/>
        </authorList>
    </citation>
    <scope>NUCLEOTIDE SEQUENCE</scope>
    <source>
        <tissue evidence="3">Whole body</tissue>
    </source>
</reference>
<dbReference type="OrthoDB" id="298939at2759"/>
<evidence type="ECO:0000313" key="4">
    <source>
        <dbReference type="Proteomes" id="UP000729913"/>
    </source>
</evidence>
<evidence type="ECO:0000313" key="3">
    <source>
        <dbReference type="EMBL" id="KAG8034777.1"/>
    </source>
</evidence>
<gene>
    <name evidence="3" type="ORF">G9C98_007853</name>
</gene>
<feature type="domain" description="Arrestin C-terminal-like" evidence="2">
    <location>
        <begin position="254"/>
        <end position="290"/>
    </location>
</feature>
<dbReference type="GO" id="GO:0001664">
    <property type="term" value="F:G protein-coupled receptor binding"/>
    <property type="evidence" value="ECO:0007669"/>
    <property type="project" value="TreeGrafter"/>
</dbReference>
<reference evidence="3" key="1">
    <citation type="submission" date="2020-03" db="EMBL/GenBank/DDBJ databases">
        <authorList>
            <person name="Chebbi M.A."/>
            <person name="Drezen J.M."/>
        </authorList>
    </citation>
    <scope>NUCLEOTIDE SEQUENCE</scope>
    <source>
        <tissue evidence="3">Whole body</tissue>
    </source>
</reference>
<keyword evidence="4" id="KW-1185">Reference proteome</keyword>
<dbReference type="GO" id="GO:0005737">
    <property type="term" value="C:cytoplasm"/>
    <property type="evidence" value="ECO:0007669"/>
    <property type="project" value="TreeGrafter"/>
</dbReference>
<dbReference type="GO" id="GO:0002031">
    <property type="term" value="P:G protein-coupled receptor internalization"/>
    <property type="evidence" value="ECO:0007669"/>
    <property type="project" value="TreeGrafter"/>
</dbReference>
<dbReference type="EMBL" id="JAAOIC020000067">
    <property type="protein sequence ID" value="KAG8034777.1"/>
    <property type="molecule type" value="Genomic_DNA"/>
</dbReference>
<accession>A0A8J5QVY5</accession>
<protein>
    <recommendedName>
        <fullName evidence="2">Arrestin C-terminal-like domain-containing protein</fullName>
    </recommendedName>
</protein>
<organism evidence="3 4">
    <name type="scientific">Cotesia typhae</name>
    <dbReference type="NCBI Taxonomy" id="2053667"/>
    <lineage>
        <taxon>Eukaryota</taxon>
        <taxon>Metazoa</taxon>
        <taxon>Ecdysozoa</taxon>
        <taxon>Arthropoda</taxon>
        <taxon>Hexapoda</taxon>
        <taxon>Insecta</taxon>
        <taxon>Pterygota</taxon>
        <taxon>Neoptera</taxon>
        <taxon>Endopterygota</taxon>
        <taxon>Hymenoptera</taxon>
        <taxon>Apocrita</taxon>
        <taxon>Ichneumonoidea</taxon>
        <taxon>Braconidae</taxon>
        <taxon>Microgastrinae</taxon>
        <taxon>Cotesia</taxon>
    </lineage>
</organism>
<dbReference type="PANTHER" id="PTHR11792">
    <property type="entry name" value="ARRESTIN"/>
    <property type="match status" value="1"/>
</dbReference>
<evidence type="ECO:0000256" key="1">
    <source>
        <dbReference type="ARBA" id="ARBA00005298"/>
    </source>
</evidence>
<sequence length="339" mass="37809">MKPTKNSKVDPVVEPVVNLMEDLAVNPAVDLAAGPVVNPAENFAEDLAAGPVINPEGDLPVPEYRFTTVYLTTSGKITLYAGKNNFAHNEKYIDGVVAFDPAYVGDRKVFVRLAALFQSGRYDLQSIGLSSEAIVNQVIQQIYPPLENQTPLTALQKKMMDNLKEKYLFPYNIQWPENFPSAVILQSSGDDEDDDDDYPCGVLHEIRAYIGEKLDKIQYPDFTLMEIQKVIYESAVPGEQPRIERDLSFLPFEGTFHIECTLDKKIYYHGETIAVNIHISNNTKHTVRKIGGFKIEPGANLSRTFELTPLRSENRKKKSGLAIDGSIKSLDTNLAPTTV</sequence>
<dbReference type="PANTHER" id="PTHR11792:SF17">
    <property type="entry name" value="KURTZ ARRESTIN"/>
    <property type="match status" value="1"/>
</dbReference>
<dbReference type="Proteomes" id="UP000729913">
    <property type="component" value="Unassembled WGS sequence"/>
</dbReference>
<proteinExistence type="inferred from homology"/>
<dbReference type="Pfam" id="PF02752">
    <property type="entry name" value="Arrestin_C"/>
    <property type="match status" value="1"/>
</dbReference>
<dbReference type="InterPro" id="IPR000698">
    <property type="entry name" value="Arrestin"/>
</dbReference>
<comment type="caution">
    <text evidence="3">The sequence shown here is derived from an EMBL/GenBank/DDBJ whole genome shotgun (WGS) entry which is preliminary data.</text>
</comment>
<dbReference type="AlphaFoldDB" id="A0A8J5QVY5"/>
<evidence type="ECO:0000259" key="2">
    <source>
        <dbReference type="Pfam" id="PF02752"/>
    </source>
</evidence>